<dbReference type="InterPro" id="IPR028082">
    <property type="entry name" value="Peripla_BP_I"/>
</dbReference>
<dbReference type="Pfam" id="PF13377">
    <property type="entry name" value="Peripla_BP_3"/>
    <property type="match status" value="1"/>
</dbReference>
<evidence type="ECO:0000256" key="1">
    <source>
        <dbReference type="ARBA" id="ARBA00023015"/>
    </source>
</evidence>
<keyword evidence="2" id="KW-0238">DNA-binding</keyword>
<evidence type="ECO:0000259" key="5">
    <source>
        <dbReference type="PROSITE" id="PS50932"/>
    </source>
</evidence>
<name>A0ABQ7FFC8_9ACTN</name>
<dbReference type="CDD" id="cd06267">
    <property type="entry name" value="PBP1_LacI_sugar_binding-like"/>
    <property type="match status" value="1"/>
</dbReference>
<evidence type="ECO:0000256" key="2">
    <source>
        <dbReference type="ARBA" id="ARBA00023125"/>
    </source>
</evidence>
<evidence type="ECO:0000256" key="4">
    <source>
        <dbReference type="SAM" id="MobiDB-lite"/>
    </source>
</evidence>
<dbReference type="SUPFAM" id="SSF53822">
    <property type="entry name" value="Periplasmic binding protein-like I"/>
    <property type="match status" value="1"/>
</dbReference>
<reference evidence="6 7" key="1">
    <citation type="submission" date="2019-10" db="EMBL/GenBank/DDBJ databases">
        <title>Streptomyces tenebrisbrunneis sp.nov., an endogenous actinomycete isolated from of Lycium ruthenicum.</title>
        <authorList>
            <person name="Ma L."/>
        </authorList>
    </citation>
    <scope>NUCLEOTIDE SEQUENCE [LARGE SCALE GENOMIC DNA]</scope>
    <source>
        <strain evidence="6 7">TRM 66187</strain>
    </source>
</reference>
<dbReference type="EMBL" id="WHPN01000327">
    <property type="protein sequence ID" value="KAF4407223.1"/>
    <property type="molecule type" value="Genomic_DNA"/>
</dbReference>
<accession>A0ABQ7FFC8</accession>
<feature type="region of interest" description="Disordered" evidence="4">
    <location>
        <begin position="321"/>
        <end position="346"/>
    </location>
</feature>
<dbReference type="PROSITE" id="PS50932">
    <property type="entry name" value="HTH_LACI_2"/>
    <property type="match status" value="1"/>
</dbReference>
<comment type="caution">
    <text evidence="6">The sequence shown here is derived from an EMBL/GenBank/DDBJ whole genome shotgun (WGS) entry which is preliminary data.</text>
</comment>
<dbReference type="Gene3D" id="3.40.50.2300">
    <property type="match status" value="2"/>
</dbReference>
<dbReference type="InterPro" id="IPR010982">
    <property type="entry name" value="Lambda_DNA-bd_dom_sf"/>
</dbReference>
<dbReference type="SMART" id="SM00354">
    <property type="entry name" value="HTH_LACI"/>
    <property type="match status" value="1"/>
</dbReference>
<keyword evidence="1" id="KW-0805">Transcription regulation</keyword>
<dbReference type="SUPFAM" id="SSF47413">
    <property type="entry name" value="lambda repressor-like DNA-binding domains"/>
    <property type="match status" value="1"/>
</dbReference>
<dbReference type="RefSeq" id="WP_098754810.1">
    <property type="nucleotide sequence ID" value="NZ_WHPN01000327.1"/>
</dbReference>
<evidence type="ECO:0000256" key="3">
    <source>
        <dbReference type="ARBA" id="ARBA00023163"/>
    </source>
</evidence>
<dbReference type="PROSITE" id="PS00356">
    <property type="entry name" value="HTH_LACI_1"/>
    <property type="match status" value="1"/>
</dbReference>
<sequence length="346" mass="37062">MPPRPRIKDVAKRAGVSEKTVSNVINDYQHVSDATRRVVQEAIDALGYRVNLAGRHLRRGRTGMIALVVPELDVAYFSELAKLIVTEAERRSYTVLVHQTGGRRDREIAALSGFDSDFADGIILSPLSLLPKDLRERDSRLPLVLLGERDASGVSDHVAIDNVAAAREATAHLIAGGRRRIAVLGGRTGDVAGAAELRTRGYREALADAGIPYDPRLVVPVHDFLWPPGASATEELLDLLDGGRPDALFCLNDQLALGAMRALHERGLRVPRDVAVAGFDDIAASRFSVPSLTTVAPDKDAIAVTALDLLLSRIEEAAKGGNAPAVERTPPHRLLVRESSAASGAG</sequence>
<dbReference type="Gene3D" id="1.10.260.40">
    <property type="entry name" value="lambda repressor-like DNA-binding domains"/>
    <property type="match status" value="1"/>
</dbReference>
<dbReference type="InterPro" id="IPR046335">
    <property type="entry name" value="LacI/GalR-like_sensor"/>
</dbReference>
<dbReference type="CDD" id="cd01392">
    <property type="entry name" value="HTH_LacI"/>
    <property type="match status" value="1"/>
</dbReference>
<gene>
    <name evidence="6" type="ORF">GCU69_20955</name>
</gene>
<evidence type="ECO:0000313" key="6">
    <source>
        <dbReference type="EMBL" id="KAF4407223.1"/>
    </source>
</evidence>
<organism evidence="6 7">
    <name type="scientific">Streptomyces lycii</name>
    <dbReference type="NCBI Taxonomy" id="2654337"/>
    <lineage>
        <taxon>Bacteria</taxon>
        <taxon>Bacillati</taxon>
        <taxon>Actinomycetota</taxon>
        <taxon>Actinomycetes</taxon>
        <taxon>Kitasatosporales</taxon>
        <taxon>Streptomycetaceae</taxon>
        <taxon>Streptomyces</taxon>
    </lineage>
</organism>
<dbReference type="InterPro" id="IPR000843">
    <property type="entry name" value="HTH_LacI"/>
</dbReference>
<protein>
    <submittedName>
        <fullName evidence="6">LacI family transcriptional regulator</fullName>
    </submittedName>
</protein>
<evidence type="ECO:0000313" key="7">
    <source>
        <dbReference type="Proteomes" id="UP000621266"/>
    </source>
</evidence>
<proteinExistence type="predicted"/>
<dbReference type="PANTHER" id="PTHR30146:SF109">
    <property type="entry name" value="HTH-TYPE TRANSCRIPTIONAL REGULATOR GALS"/>
    <property type="match status" value="1"/>
</dbReference>
<keyword evidence="3" id="KW-0804">Transcription</keyword>
<dbReference type="Pfam" id="PF00356">
    <property type="entry name" value="LacI"/>
    <property type="match status" value="1"/>
</dbReference>
<feature type="domain" description="HTH lacI-type" evidence="5">
    <location>
        <begin position="5"/>
        <end position="59"/>
    </location>
</feature>
<dbReference type="PANTHER" id="PTHR30146">
    <property type="entry name" value="LACI-RELATED TRANSCRIPTIONAL REPRESSOR"/>
    <property type="match status" value="1"/>
</dbReference>
<keyword evidence="7" id="KW-1185">Reference proteome</keyword>
<dbReference type="Proteomes" id="UP000621266">
    <property type="component" value="Unassembled WGS sequence"/>
</dbReference>